<proteinExistence type="predicted"/>
<dbReference type="STRING" id="880157.AB204_00130"/>
<gene>
    <name evidence="8" type="primary">cmtB</name>
    <name evidence="8" type="ORF">AB204_00130</name>
</gene>
<evidence type="ECO:0000256" key="4">
    <source>
        <dbReference type="ARBA" id="ARBA00022679"/>
    </source>
</evidence>
<dbReference type="CDD" id="cd00211">
    <property type="entry name" value="PTS_IIA_fru"/>
    <property type="match status" value="1"/>
</dbReference>
<dbReference type="InterPro" id="IPR002178">
    <property type="entry name" value="PTS_EIIA_type-2_dom"/>
</dbReference>
<protein>
    <submittedName>
        <fullName evidence="8">PTS system mannitol-specific transporter subunit IIA</fullName>
    </submittedName>
</protein>
<dbReference type="GO" id="GO:0009401">
    <property type="term" value="P:phosphoenolpyruvate-dependent sugar phosphotransferase system"/>
    <property type="evidence" value="ECO:0007669"/>
    <property type="project" value="UniProtKB-KW"/>
</dbReference>
<dbReference type="PROSITE" id="PS51094">
    <property type="entry name" value="PTS_EIIA_TYPE_2"/>
    <property type="match status" value="1"/>
</dbReference>
<evidence type="ECO:0000259" key="7">
    <source>
        <dbReference type="PROSITE" id="PS51094"/>
    </source>
</evidence>
<keyword evidence="6" id="KW-0418">Kinase</keyword>
<dbReference type="PROSITE" id="PS00372">
    <property type="entry name" value="PTS_EIIA_TYPE_2_HIS"/>
    <property type="match status" value="1"/>
</dbReference>
<dbReference type="EMBL" id="LFCV01000001">
    <property type="protein sequence ID" value="KMJ47090.1"/>
    <property type="molecule type" value="Genomic_DNA"/>
</dbReference>
<dbReference type="OrthoDB" id="1634238at2"/>
<dbReference type="Pfam" id="PF00359">
    <property type="entry name" value="PTS_EIIA_2"/>
    <property type="match status" value="1"/>
</dbReference>
<keyword evidence="4" id="KW-0808">Transferase</keyword>
<dbReference type="InterPro" id="IPR016152">
    <property type="entry name" value="PTrfase/Anion_transptr"/>
</dbReference>
<dbReference type="GO" id="GO:0016301">
    <property type="term" value="F:kinase activity"/>
    <property type="evidence" value="ECO:0007669"/>
    <property type="project" value="UniProtKB-KW"/>
</dbReference>
<reference evidence="8 9" key="1">
    <citation type="submission" date="2015-06" db="EMBL/GenBank/DDBJ databases">
        <title>Draft Whole-Genome Sequence of the Entomopathogenic Bacterium Xenorhabdus khoisanae.</title>
        <authorList>
            <person name="Naidoo S."/>
            <person name="Featherston J."/>
            <person name="Gray V.M."/>
        </authorList>
    </citation>
    <scope>NUCLEOTIDE SEQUENCE [LARGE SCALE GENOMIC DNA]</scope>
    <source>
        <strain evidence="8 9">MCB</strain>
    </source>
</reference>
<keyword evidence="3" id="KW-0963">Cytoplasm</keyword>
<evidence type="ECO:0000256" key="6">
    <source>
        <dbReference type="ARBA" id="ARBA00022777"/>
    </source>
</evidence>
<organism evidence="8 9">
    <name type="scientific">Xenorhabdus khoisanae</name>
    <dbReference type="NCBI Taxonomy" id="880157"/>
    <lineage>
        <taxon>Bacteria</taxon>
        <taxon>Pseudomonadati</taxon>
        <taxon>Pseudomonadota</taxon>
        <taxon>Gammaproteobacteria</taxon>
        <taxon>Enterobacterales</taxon>
        <taxon>Morganellaceae</taxon>
        <taxon>Xenorhabdus</taxon>
    </lineage>
</organism>
<evidence type="ECO:0000256" key="5">
    <source>
        <dbReference type="ARBA" id="ARBA00022683"/>
    </source>
</evidence>
<evidence type="ECO:0000256" key="3">
    <source>
        <dbReference type="ARBA" id="ARBA00022490"/>
    </source>
</evidence>
<keyword evidence="2" id="KW-0813">Transport</keyword>
<evidence type="ECO:0000256" key="1">
    <source>
        <dbReference type="ARBA" id="ARBA00004496"/>
    </source>
</evidence>
<accession>A0A0J5IVB5</accession>
<evidence type="ECO:0000313" key="8">
    <source>
        <dbReference type="EMBL" id="KMJ47090.1"/>
    </source>
</evidence>
<evidence type="ECO:0000313" key="9">
    <source>
        <dbReference type="Proteomes" id="UP000036277"/>
    </source>
</evidence>
<name>A0A0J5IVB5_9GAMM</name>
<dbReference type="AlphaFoldDB" id="A0A0J5IVB5"/>
<dbReference type="Proteomes" id="UP000036277">
    <property type="component" value="Unassembled WGS sequence"/>
</dbReference>
<feature type="domain" description="PTS EIIA type-2" evidence="7">
    <location>
        <begin position="4"/>
        <end position="147"/>
    </location>
</feature>
<dbReference type="GO" id="GO:0005737">
    <property type="term" value="C:cytoplasm"/>
    <property type="evidence" value="ECO:0007669"/>
    <property type="project" value="UniProtKB-SubCell"/>
</dbReference>
<keyword evidence="5" id="KW-0598">Phosphotransferase system</keyword>
<comment type="caution">
    <text evidence="8">The sequence shown here is derived from an EMBL/GenBank/DDBJ whole genome shotgun (WGS) entry which is preliminary data.</text>
</comment>
<sequence>MLKTLLTSDVIQWFSCAKDWREAIAIACQPLIDNGAIEPSYIEAIYRSHEEIGPYYVVGPGIAIPHARPEQGANRLALSLTVFHQGVAFGSENNDPIKLLIVFATTDSNSHIEVLAELAELFDDQQEINQLMHSSSRDEIFSIVQGY</sequence>
<dbReference type="RefSeq" id="WP_047961365.1">
    <property type="nucleotide sequence ID" value="NZ_CAWMBG010000001.1"/>
</dbReference>
<dbReference type="SUPFAM" id="SSF55804">
    <property type="entry name" value="Phoshotransferase/anion transport protein"/>
    <property type="match status" value="1"/>
</dbReference>
<dbReference type="PANTHER" id="PTHR36203:SF4">
    <property type="entry name" value="MANNITOL-SPECIFIC CRYPTIC PHOSPHOTRANSFERASE ENZYME IIA COMPONENT"/>
    <property type="match status" value="1"/>
</dbReference>
<dbReference type="PATRIC" id="fig|880157.4.peg.27"/>
<keyword evidence="9" id="KW-1185">Reference proteome</keyword>
<comment type="subcellular location">
    <subcellularLocation>
        <location evidence="1">Cytoplasm</location>
    </subcellularLocation>
</comment>
<dbReference type="PANTHER" id="PTHR36203">
    <property type="entry name" value="ASCORBATE-SPECIFIC PTS SYSTEM EIIA COMPONENT"/>
    <property type="match status" value="1"/>
</dbReference>
<evidence type="ECO:0000256" key="2">
    <source>
        <dbReference type="ARBA" id="ARBA00022448"/>
    </source>
</evidence>
<dbReference type="Gene3D" id="3.40.930.10">
    <property type="entry name" value="Mannitol-specific EII, Chain A"/>
    <property type="match status" value="1"/>
</dbReference>
<dbReference type="InterPro" id="IPR051351">
    <property type="entry name" value="Ascorbate-PTS_EIIA_comp"/>
</dbReference>